<evidence type="ECO:0000313" key="3">
    <source>
        <dbReference type="Proteomes" id="UP000277294"/>
    </source>
</evidence>
<dbReference type="Proteomes" id="UP000277294">
    <property type="component" value="Unassembled WGS sequence"/>
</dbReference>
<dbReference type="AlphaFoldDB" id="A0A3P4B3P6"/>
<accession>A0A3P4B3P6</accession>
<sequence length="99" mass="11210">MIYELARIAIKPGTQERFEAGVQEAAPLFQRAKGCHGMELHQTLEDANAYLLVVHWETLEDHTVHFRGSEDFKAWRALVGDYFAAPPEVCHTSVIAKPF</sequence>
<name>A0A3P4B3P6_9BURK</name>
<evidence type="ECO:0000259" key="1">
    <source>
        <dbReference type="PROSITE" id="PS51725"/>
    </source>
</evidence>
<dbReference type="EMBL" id="UWPJ01000017">
    <property type="protein sequence ID" value="VCU70146.1"/>
    <property type="molecule type" value="Genomic_DNA"/>
</dbReference>
<proteinExistence type="predicted"/>
<keyword evidence="2" id="KW-0560">Oxidoreductase</keyword>
<dbReference type="RefSeq" id="WP_124079650.1">
    <property type="nucleotide sequence ID" value="NZ_UWPJ01000017.1"/>
</dbReference>
<evidence type="ECO:0000313" key="2">
    <source>
        <dbReference type="EMBL" id="VCU70146.1"/>
    </source>
</evidence>
<feature type="domain" description="ABM" evidence="1">
    <location>
        <begin position="2"/>
        <end position="95"/>
    </location>
</feature>
<keyword evidence="2" id="KW-0503">Monooxygenase</keyword>
<dbReference type="InterPro" id="IPR007138">
    <property type="entry name" value="ABM_dom"/>
</dbReference>
<keyword evidence="3" id="KW-1185">Reference proteome</keyword>
<dbReference type="SUPFAM" id="SSF54909">
    <property type="entry name" value="Dimeric alpha+beta barrel"/>
    <property type="match status" value="1"/>
</dbReference>
<gene>
    <name evidence="2" type="ORF">PIGHUM_02213</name>
</gene>
<organism evidence="2 3">
    <name type="scientific">Pigmentiphaga humi</name>
    <dbReference type="NCBI Taxonomy" id="2478468"/>
    <lineage>
        <taxon>Bacteria</taxon>
        <taxon>Pseudomonadati</taxon>
        <taxon>Pseudomonadota</taxon>
        <taxon>Betaproteobacteria</taxon>
        <taxon>Burkholderiales</taxon>
        <taxon>Alcaligenaceae</taxon>
        <taxon>Pigmentiphaga</taxon>
    </lineage>
</organism>
<dbReference type="PROSITE" id="PS51725">
    <property type="entry name" value="ABM"/>
    <property type="match status" value="1"/>
</dbReference>
<reference evidence="2 3" key="1">
    <citation type="submission" date="2018-10" db="EMBL/GenBank/DDBJ databases">
        <authorList>
            <person name="Criscuolo A."/>
        </authorList>
    </citation>
    <scope>NUCLEOTIDE SEQUENCE [LARGE SCALE GENOMIC DNA]</scope>
    <source>
        <strain evidence="2">DnA1</strain>
    </source>
</reference>
<dbReference type="GO" id="GO:0004497">
    <property type="term" value="F:monooxygenase activity"/>
    <property type="evidence" value="ECO:0007669"/>
    <property type="project" value="UniProtKB-KW"/>
</dbReference>
<dbReference type="Gene3D" id="3.30.70.100">
    <property type="match status" value="1"/>
</dbReference>
<dbReference type="Pfam" id="PF03992">
    <property type="entry name" value="ABM"/>
    <property type="match status" value="1"/>
</dbReference>
<dbReference type="InterPro" id="IPR011008">
    <property type="entry name" value="Dimeric_a/b-barrel"/>
</dbReference>
<dbReference type="OrthoDB" id="9798157at2"/>
<protein>
    <submittedName>
        <fullName evidence="2">Antibiotic biosynthesis monooxygenase</fullName>
    </submittedName>
</protein>